<comment type="similarity">
    <text evidence="1">Belongs to the ROK (NagC/XylR) family.</text>
</comment>
<dbReference type="EMBL" id="CP119311">
    <property type="protein sequence ID" value="WEK34360.1"/>
    <property type="molecule type" value="Genomic_DNA"/>
</dbReference>
<dbReference type="InterPro" id="IPR043129">
    <property type="entry name" value="ATPase_NBD"/>
</dbReference>
<dbReference type="InterPro" id="IPR036388">
    <property type="entry name" value="WH-like_DNA-bd_sf"/>
</dbReference>
<dbReference type="PANTHER" id="PTHR18964:SF149">
    <property type="entry name" value="BIFUNCTIONAL UDP-N-ACETYLGLUCOSAMINE 2-EPIMERASE_N-ACETYLMANNOSAMINE KINASE"/>
    <property type="match status" value="1"/>
</dbReference>
<dbReference type="InterPro" id="IPR000600">
    <property type="entry name" value="ROK"/>
</dbReference>
<evidence type="ECO:0000313" key="2">
    <source>
        <dbReference type="EMBL" id="WEK34360.1"/>
    </source>
</evidence>
<proteinExistence type="inferred from homology"/>
<dbReference type="Proteomes" id="UP001220610">
    <property type="component" value="Chromosome"/>
</dbReference>
<sequence length="413" mass="44738">MSSIPADRSGLNYQIIQQLYYGRLLSCADLSERTDKSIPLVTTAVNHLIKAGYVVKKGYAPSSGGRRPLLYTLKADKLYMVTVAMDQLSTRIAIVDLNNNFVSGIELADLRLLGNPQALHELVKLINGHLRRCKLPKERIIGVGVGMPGLVNAQQGINYSYLDPGKETLSQYLSAAIGIPVYIDNDSSLIALAELKFGKAKGFRNVMVINLSWGIGLGMIINGQLFRGDDGFAGEFSHIPISEKGNLCYCGKQGCLESEASLLAVAGHALAGLKNGRHSRLKSLKDKSQLAVGNALMDLAIEGDQYAIELLQEAAYKIGRGLSILVHINNPKALVLSGKGVKVGKLVLAPIQQALNRYCIPRLAHNTELLLSEMGIDAELYGAAILVMEHFNREQFPPAGRKKAVPKKAAARK</sequence>
<dbReference type="Gene3D" id="1.10.10.10">
    <property type="entry name" value="Winged helix-like DNA-binding domain superfamily/Winged helix DNA-binding domain"/>
    <property type="match status" value="1"/>
</dbReference>
<protein>
    <submittedName>
        <fullName evidence="2">ROK family transcriptional regulator</fullName>
    </submittedName>
</protein>
<evidence type="ECO:0000313" key="3">
    <source>
        <dbReference type="Proteomes" id="UP001220610"/>
    </source>
</evidence>
<dbReference type="SUPFAM" id="SSF53067">
    <property type="entry name" value="Actin-like ATPase domain"/>
    <property type="match status" value="1"/>
</dbReference>
<name>A0AAJ5WPF7_9BACT</name>
<dbReference type="AlphaFoldDB" id="A0AAJ5WPF7"/>
<dbReference type="Gene3D" id="3.30.420.40">
    <property type="match status" value="2"/>
</dbReference>
<gene>
    <name evidence="2" type="ORF">P0Y53_17885</name>
</gene>
<reference evidence="2" key="1">
    <citation type="submission" date="2023-03" db="EMBL/GenBank/DDBJ databases">
        <title>Andean soil-derived lignocellulolytic bacterial consortium as a source of novel taxa and putative plastic-active enzymes.</title>
        <authorList>
            <person name="Diaz-Garcia L."/>
            <person name="Chuvochina M."/>
            <person name="Feuerriegel G."/>
            <person name="Bunk B."/>
            <person name="Sproer C."/>
            <person name="Streit W.R."/>
            <person name="Rodriguez L.M."/>
            <person name="Overmann J."/>
            <person name="Jimenez D.J."/>
        </authorList>
    </citation>
    <scope>NUCLEOTIDE SEQUENCE</scope>
    <source>
        <strain evidence="2">MAG 7</strain>
    </source>
</reference>
<dbReference type="SUPFAM" id="SSF46785">
    <property type="entry name" value="Winged helix' DNA-binding domain"/>
    <property type="match status" value="1"/>
</dbReference>
<dbReference type="InterPro" id="IPR036390">
    <property type="entry name" value="WH_DNA-bd_sf"/>
</dbReference>
<accession>A0AAJ5WPF7</accession>
<dbReference type="PANTHER" id="PTHR18964">
    <property type="entry name" value="ROK (REPRESSOR, ORF, KINASE) FAMILY"/>
    <property type="match status" value="1"/>
</dbReference>
<organism evidence="2 3">
    <name type="scientific">Candidatus Pseudobacter hemicellulosilyticus</name>
    <dbReference type="NCBI Taxonomy" id="3121375"/>
    <lineage>
        <taxon>Bacteria</taxon>
        <taxon>Pseudomonadati</taxon>
        <taxon>Bacteroidota</taxon>
        <taxon>Chitinophagia</taxon>
        <taxon>Chitinophagales</taxon>
        <taxon>Chitinophagaceae</taxon>
        <taxon>Pseudobacter</taxon>
    </lineage>
</organism>
<dbReference type="Pfam" id="PF00480">
    <property type="entry name" value="ROK"/>
    <property type="match status" value="1"/>
</dbReference>
<evidence type="ECO:0000256" key="1">
    <source>
        <dbReference type="ARBA" id="ARBA00006479"/>
    </source>
</evidence>